<dbReference type="PANTHER" id="PTHR22298">
    <property type="entry name" value="ENDO-1,4-BETA-GLUCANASE"/>
    <property type="match status" value="1"/>
</dbReference>
<comment type="caution">
    <text evidence="12">The sequence shown here is derived from an EMBL/GenBank/DDBJ whole genome shotgun (WGS) entry which is preliminary data.</text>
</comment>
<dbReference type="EC" id="3.2.1.4" evidence="9"/>
<dbReference type="GO" id="GO:0030245">
    <property type="term" value="P:cellulose catabolic process"/>
    <property type="evidence" value="ECO:0007669"/>
    <property type="project" value="UniProtKB-KW"/>
</dbReference>
<dbReference type="PROSITE" id="PS00698">
    <property type="entry name" value="GH9_3"/>
    <property type="match status" value="1"/>
</dbReference>
<evidence type="ECO:0000256" key="7">
    <source>
        <dbReference type="ARBA" id="ARBA00023326"/>
    </source>
</evidence>
<dbReference type="InterPro" id="IPR001701">
    <property type="entry name" value="Glyco_hydro_9"/>
</dbReference>
<evidence type="ECO:0000256" key="6">
    <source>
        <dbReference type="ARBA" id="ARBA00023295"/>
    </source>
</evidence>
<keyword evidence="5 8" id="KW-0119">Carbohydrate metabolism</keyword>
<dbReference type="AlphaFoldDB" id="A0A1Y1YIW3"/>
<protein>
    <recommendedName>
        <fullName evidence="9">Endoglucanase</fullName>
        <ecNumber evidence="9">3.2.1.4</ecNumber>
    </recommendedName>
</protein>
<keyword evidence="7 8" id="KW-0624">Polysaccharide degradation</keyword>
<evidence type="ECO:0000256" key="3">
    <source>
        <dbReference type="ARBA" id="ARBA00022801"/>
    </source>
</evidence>
<organism evidence="12 13">
    <name type="scientific">Basidiobolus meristosporus CBS 931.73</name>
    <dbReference type="NCBI Taxonomy" id="1314790"/>
    <lineage>
        <taxon>Eukaryota</taxon>
        <taxon>Fungi</taxon>
        <taxon>Fungi incertae sedis</taxon>
        <taxon>Zoopagomycota</taxon>
        <taxon>Entomophthoromycotina</taxon>
        <taxon>Basidiobolomycetes</taxon>
        <taxon>Basidiobolales</taxon>
        <taxon>Basidiobolaceae</taxon>
        <taxon>Basidiobolus</taxon>
    </lineage>
</organism>
<evidence type="ECO:0000313" key="12">
    <source>
        <dbReference type="EMBL" id="ORX97922.1"/>
    </source>
</evidence>
<sequence>MKPWSLASAVDSYAGTAEDPRITPPGPLATGNYSAPKKPAYDYSEVLHKSQIFYHSQRSGKLPYQRLAWRTDSCVDCKGEYGEDLSKAWFEAANTMKWSQPLGFTIMQLAFNILAFGDAMEAVNEKKEAMENLKWGTDYLISAHPAPLAFVAQLGTSAVGETDVDFGYFGPPEFYDEYVPLGIKHTAFYVTPENPSSEILGIASAAMAASSSVFKDSDPNYAKTLLGHAEQLYKFATDHQGTFMESNNANWTTVKEWYPSTNWQDELGLAAVFLYQATNNKVYLDEGIKWYTAAYNGGYEWSWDDQEGACHVLLYHLTKEEVYKKNAKEFFDAWLPGPNQKVQQTPRGLSFYEKWGSLSYSANVAFAMIYHAKDLGYDDPYAQRLLNHATQQMNYILGDCGRSWVVGFGKDYPQRPYHKASYNAYIDYPMKGQPQYAVGSDFLESMTKNRFILYGALVGGPAFDDSFFDNRRDYVYTEVTQDYNAGFQGALAGMIDWYGASNFQPHSDCTLDLGWDHPNATAQRPKYPKDDCYHTCNTGCTTSQVGLSVFYWVICRYIANVARELHEHSASESSRSESTTSGSKSAVEAL</sequence>
<dbReference type="InterPro" id="IPR033126">
    <property type="entry name" value="Glyco_hydro_9_Asp/Glu_AS"/>
</dbReference>
<dbReference type="Pfam" id="PF00759">
    <property type="entry name" value="Glyco_hydro_9"/>
    <property type="match status" value="1"/>
</dbReference>
<evidence type="ECO:0000256" key="5">
    <source>
        <dbReference type="ARBA" id="ARBA00023277"/>
    </source>
</evidence>
<feature type="region of interest" description="Disordered" evidence="10">
    <location>
        <begin position="568"/>
        <end position="590"/>
    </location>
</feature>
<keyword evidence="4 9" id="KW-0136">Cellulose degradation</keyword>
<feature type="active site" evidence="8">
    <location>
        <position position="478"/>
    </location>
</feature>
<dbReference type="SUPFAM" id="SSF48208">
    <property type="entry name" value="Six-hairpin glycosidases"/>
    <property type="match status" value="1"/>
</dbReference>
<evidence type="ECO:0000313" key="13">
    <source>
        <dbReference type="Proteomes" id="UP000193498"/>
    </source>
</evidence>
<proteinExistence type="inferred from homology"/>
<dbReference type="Gene3D" id="1.50.10.10">
    <property type="match status" value="1"/>
</dbReference>
<evidence type="ECO:0000256" key="2">
    <source>
        <dbReference type="ARBA" id="ARBA00007072"/>
    </source>
</evidence>
<evidence type="ECO:0000256" key="9">
    <source>
        <dbReference type="RuleBase" id="RU361166"/>
    </source>
</evidence>
<name>A0A1Y1YIW3_9FUNG</name>
<feature type="compositionally biased region" description="Low complexity" evidence="10">
    <location>
        <begin position="571"/>
        <end position="590"/>
    </location>
</feature>
<dbReference type="EMBL" id="MCFE01000123">
    <property type="protein sequence ID" value="ORX97922.1"/>
    <property type="molecule type" value="Genomic_DNA"/>
</dbReference>
<dbReference type="GO" id="GO:0008810">
    <property type="term" value="F:cellulase activity"/>
    <property type="evidence" value="ECO:0007669"/>
    <property type="project" value="UniProtKB-EC"/>
</dbReference>
<dbReference type="OrthoDB" id="10257085at2759"/>
<evidence type="ECO:0000256" key="10">
    <source>
        <dbReference type="SAM" id="MobiDB-lite"/>
    </source>
</evidence>
<keyword evidence="3 8" id="KW-0378">Hydrolase</keyword>
<dbReference type="STRING" id="1314790.A0A1Y1YIW3"/>
<feature type="domain" description="Glycoside hydrolase family 9" evidence="11">
    <location>
        <begin position="43"/>
        <end position="491"/>
    </location>
</feature>
<evidence type="ECO:0000256" key="1">
    <source>
        <dbReference type="ARBA" id="ARBA00000966"/>
    </source>
</evidence>
<evidence type="ECO:0000256" key="8">
    <source>
        <dbReference type="PROSITE-ProRule" id="PRU10060"/>
    </source>
</evidence>
<keyword evidence="13" id="KW-1185">Reference proteome</keyword>
<evidence type="ECO:0000259" key="11">
    <source>
        <dbReference type="Pfam" id="PF00759"/>
    </source>
</evidence>
<comment type="similarity">
    <text evidence="2 8 9">Belongs to the glycosyl hydrolase 9 (cellulase E) family.</text>
</comment>
<accession>A0A1Y1YIW3</accession>
<dbReference type="InterPro" id="IPR008928">
    <property type="entry name" value="6-hairpin_glycosidase_sf"/>
</dbReference>
<evidence type="ECO:0000256" key="4">
    <source>
        <dbReference type="ARBA" id="ARBA00023001"/>
    </source>
</evidence>
<reference evidence="12 13" key="1">
    <citation type="submission" date="2016-07" db="EMBL/GenBank/DDBJ databases">
        <title>Pervasive Adenine N6-methylation of Active Genes in Fungi.</title>
        <authorList>
            <consortium name="DOE Joint Genome Institute"/>
            <person name="Mondo S.J."/>
            <person name="Dannebaum R.O."/>
            <person name="Kuo R.C."/>
            <person name="Labutti K."/>
            <person name="Haridas S."/>
            <person name="Kuo A."/>
            <person name="Salamov A."/>
            <person name="Ahrendt S.R."/>
            <person name="Lipzen A."/>
            <person name="Sullivan W."/>
            <person name="Andreopoulos W.B."/>
            <person name="Clum A."/>
            <person name="Lindquist E."/>
            <person name="Daum C."/>
            <person name="Ramamoorthy G.K."/>
            <person name="Gryganskyi A."/>
            <person name="Culley D."/>
            <person name="Magnuson J.K."/>
            <person name="James T.Y."/>
            <person name="O'Malley M.A."/>
            <person name="Stajich J.E."/>
            <person name="Spatafora J.W."/>
            <person name="Visel A."/>
            <person name="Grigoriev I.V."/>
        </authorList>
    </citation>
    <scope>NUCLEOTIDE SEQUENCE [LARGE SCALE GENOMIC DNA]</scope>
    <source>
        <strain evidence="12 13">CBS 931.73</strain>
    </source>
</reference>
<feature type="active site" evidence="8">
    <location>
        <position position="469"/>
    </location>
</feature>
<keyword evidence="6 8" id="KW-0326">Glycosidase</keyword>
<dbReference type="Proteomes" id="UP000193498">
    <property type="component" value="Unassembled WGS sequence"/>
</dbReference>
<comment type="catalytic activity">
    <reaction evidence="1 9">
        <text>Endohydrolysis of (1-&gt;4)-beta-D-glucosidic linkages in cellulose, lichenin and cereal beta-D-glucans.</text>
        <dbReference type="EC" id="3.2.1.4"/>
    </reaction>
</comment>
<dbReference type="InterPro" id="IPR012341">
    <property type="entry name" value="6hp_glycosidase-like_sf"/>
</dbReference>
<dbReference type="InParanoid" id="A0A1Y1YIW3"/>
<gene>
    <name evidence="12" type="ORF">K493DRAFT_324186</name>
</gene>